<evidence type="ECO:0000256" key="3">
    <source>
        <dbReference type="ARBA" id="ARBA00023015"/>
    </source>
</evidence>
<dbReference type="InterPro" id="IPR000835">
    <property type="entry name" value="HTH_MarR-typ"/>
</dbReference>
<evidence type="ECO:0000313" key="7">
    <source>
        <dbReference type="EMBL" id="KUG53381.1"/>
    </source>
</evidence>
<feature type="domain" description="HTH marR-type" evidence="6">
    <location>
        <begin position="20"/>
        <end position="151"/>
    </location>
</feature>
<keyword evidence="4" id="KW-0238">DNA-binding</keyword>
<dbReference type="OrthoDB" id="9806864at2"/>
<dbReference type="InterPro" id="IPR036390">
    <property type="entry name" value="WH_DNA-bd_sf"/>
</dbReference>
<dbReference type="InterPro" id="IPR036388">
    <property type="entry name" value="WH-like_DNA-bd_sf"/>
</dbReference>
<comment type="caution">
    <text evidence="7">The sequence shown here is derived from an EMBL/GenBank/DDBJ whole genome shotgun (WGS) entry which is preliminary data.</text>
</comment>
<dbReference type="SUPFAM" id="SSF46785">
    <property type="entry name" value="Winged helix' DNA-binding domain"/>
    <property type="match status" value="1"/>
</dbReference>
<dbReference type="InterPro" id="IPR055166">
    <property type="entry name" value="Transc_reg_Sar_Rot_HTH"/>
</dbReference>
<dbReference type="GO" id="GO:0003700">
    <property type="term" value="F:DNA-binding transcription factor activity"/>
    <property type="evidence" value="ECO:0007669"/>
    <property type="project" value="InterPro"/>
</dbReference>
<keyword evidence="2" id="KW-0963">Cytoplasm</keyword>
<dbReference type="Pfam" id="PF22381">
    <property type="entry name" value="Staph_reg_Sar_Rot"/>
    <property type="match status" value="1"/>
</dbReference>
<dbReference type="PANTHER" id="PTHR33164:SF5">
    <property type="entry name" value="ORGANIC HYDROPEROXIDE RESISTANCE TRANSCRIPTIONAL REGULATOR"/>
    <property type="match status" value="1"/>
</dbReference>
<dbReference type="GO" id="GO:0006950">
    <property type="term" value="P:response to stress"/>
    <property type="evidence" value="ECO:0007669"/>
    <property type="project" value="TreeGrafter"/>
</dbReference>
<dbReference type="GO" id="GO:0003677">
    <property type="term" value="F:DNA binding"/>
    <property type="evidence" value="ECO:0007669"/>
    <property type="project" value="UniProtKB-KW"/>
</dbReference>
<evidence type="ECO:0000256" key="2">
    <source>
        <dbReference type="ARBA" id="ARBA00022490"/>
    </source>
</evidence>
<dbReference type="Gene3D" id="1.10.10.10">
    <property type="entry name" value="Winged helix-like DNA-binding domain superfamily/Winged helix DNA-binding domain"/>
    <property type="match status" value="1"/>
</dbReference>
<keyword evidence="8" id="KW-1185">Reference proteome</keyword>
<sequence>MHDGHPTSRRAEDHPQLALDEQICLPLYAASRAVTRRYAELLDEVGLTYPQYLTLLALWDSAEPLSVRDLGARLHLDSGTLTPLLKRMEAVGLVTRVRDARDERRVLVSVTDDGWQLRERVADVPQRLAGGMGMTEEQGRALRSLLDTVIDALEDDRTRTR</sequence>
<reference evidence="7 8" key="1">
    <citation type="submission" date="2015-12" db="EMBL/GenBank/DDBJ databases">
        <title>Serinicoccus chungangenesis strain CD08_5 genome sequencing and assembly.</title>
        <authorList>
            <person name="Chander A.M."/>
            <person name="Kaur G."/>
            <person name="Nair G.R."/>
            <person name="Dhawan D.K."/>
            <person name="Kochhar R.K."/>
            <person name="Mayilraj S."/>
            <person name="Bhadada S.K."/>
        </authorList>
    </citation>
    <scope>NUCLEOTIDE SEQUENCE [LARGE SCALE GENOMIC DNA]</scope>
    <source>
        <strain evidence="7 8">CD08_5</strain>
    </source>
</reference>
<evidence type="ECO:0000256" key="4">
    <source>
        <dbReference type="ARBA" id="ARBA00023125"/>
    </source>
</evidence>
<keyword evidence="3" id="KW-0805">Transcription regulation</keyword>
<dbReference type="GO" id="GO:0005737">
    <property type="term" value="C:cytoplasm"/>
    <property type="evidence" value="ECO:0007669"/>
    <property type="project" value="UniProtKB-SubCell"/>
</dbReference>
<dbReference type="EMBL" id="LQBL01000028">
    <property type="protein sequence ID" value="KUG53381.1"/>
    <property type="molecule type" value="Genomic_DNA"/>
</dbReference>
<proteinExistence type="predicted"/>
<dbReference type="SMART" id="SM00347">
    <property type="entry name" value="HTH_MARR"/>
    <property type="match status" value="1"/>
</dbReference>
<evidence type="ECO:0000256" key="5">
    <source>
        <dbReference type="ARBA" id="ARBA00023163"/>
    </source>
</evidence>
<dbReference type="AlphaFoldDB" id="A0A0W8I550"/>
<dbReference type="STRING" id="767452.AVL62_00845"/>
<dbReference type="InterPro" id="IPR039422">
    <property type="entry name" value="MarR/SlyA-like"/>
</dbReference>
<evidence type="ECO:0000259" key="6">
    <source>
        <dbReference type="PROSITE" id="PS50995"/>
    </source>
</evidence>
<evidence type="ECO:0000313" key="8">
    <source>
        <dbReference type="Proteomes" id="UP000054837"/>
    </source>
</evidence>
<organism evidence="7 8">
    <name type="scientific">Serinicoccus chungangensis</name>
    <dbReference type="NCBI Taxonomy" id="767452"/>
    <lineage>
        <taxon>Bacteria</taxon>
        <taxon>Bacillati</taxon>
        <taxon>Actinomycetota</taxon>
        <taxon>Actinomycetes</taxon>
        <taxon>Micrococcales</taxon>
        <taxon>Ornithinimicrobiaceae</taxon>
        <taxon>Serinicoccus</taxon>
    </lineage>
</organism>
<accession>A0A0W8I550</accession>
<evidence type="ECO:0000256" key="1">
    <source>
        <dbReference type="ARBA" id="ARBA00004496"/>
    </source>
</evidence>
<name>A0A0W8I550_9MICO</name>
<dbReference type="RefSeq" id="WP_058891389.1">
    <property type="nucleotide sequence ID" value="NZ_LQBL01000028.1"/>
</dbReference>
<dbReference type="FunFam" id="1.10.10.10:FF:000163">
    <property type="entry name" value="MarR family transcriptional regulator"/>
    <property type="match status" value="1"/>
</dbReference>
<gene>
    <name evidence="7" type="ORF">AVL62_00845</name>
</gene>
<protein>
    <recommendedName>
        <fullName evidence="6">HTH marR-type domain-containing protein</fullName>
    </recommendedName>
</protein>
<dbReference type="PANTHER" id="PTHR33164">
    <property type="entry name" value="TRANSCRIPTIONAL REGULATOR, MARR FAMILY"/>
    <property type="match status" value="1"/>
</dbReference>
<dbReference type="Proteomes" id="UP000054837">
    <property type="component" value="Unassembled WGS sequence"/>
</dbReference>
<dbReference type="PROSITE" id="PS50995">
    <property type="entry name" value="HTH_MARR_2"/>
    <property type="match status" value="1"/>
</dbReference>
<comment type="subcellular location">
    <subcellularLocation>
        <location evidence="1">Cytoplasm</location>
    </subcellularLocation>
</comment>
<keyword evidence="5" id="KW-0804">Transcription</keyword>